<comment type="similarity">
    <text evidence="1 10">Belongs to the sigma-54 factor family.</text>
</comment>
<protein>
    <recommendedName>
        <fullName evidence="2 10">RNA polymerase sigma-54 factor</fullName>
    </recommendedName>
</protein>
<evidence type="ECO:0000256" key="6">
    <source>
        <dbReference type="ARBA" id="ARBA00023015"/>
    </source>
</evidence>
<dbReference type="NCBIfam" id="NF004595">
    <property type="entry name" value="PRK05932.1-2"/>
    <property type="match status" value="1"/>
</dbReference>
<evidence type="ECO:0000313" key="14">
    <source>
        <dbReference type="EMBL" id="QBB69646.1"/>
    </source>
</evidence>
<evidence type="ECO:0000256" key="3">
    <source>
        <dbReference type="ARBA" id="ARBA00022478"/>
    </source>
</evidence>
<dbReference type="PRINTS" id="PR00045">
    <property type="entry name" value="SIGMA54FCT"/>
</dbReference>
<evidence type="ECO:0000256" key="9">
    <source>
        <dbReference type="ARBA" id="ARBA00023163"/>
    </source>
</evidence>
<dbReference type="GO" id="GO:0016779">
    <property type="term" value="F:nucleotidyltransferase activity"/>
    <property type="evidence" value="ECO:0007669"/>
    <property type="project" value="UniProtKB-KW"/>
</dbReference>
<keyword evidence="4 10" id="KW-0808">Transferase</keyword>
<dbReference type="PROSITE" id="PS00718">
    <property type="entry name" value="SIGMA54_2"/>
    <property type="match status" value="1"/>
</dbReference>
<gene>
    <name evidence="14" type="ORF">ELE36_04230</name>
</gene>
<keyword evidence="3 10" id="KW-0240">DNA-directed RNA polymerase</keyword>
<keyword evidence="6 10" id="KW-0805">Transcription regulation</keyword>
<dbReference type="KEGG" id="xbc:ELE36_04230"/>
<dbReference type="Gene3D" id="1.10.10.60">
    <property type="entry name" value="Homeodomain-like"/>
    <property type="match status" value="1"/>
</dbReference>
<feature type="domain" description="RNA polymerase sigma factor 54 DNA-binding" evidence="12">
    <location>
        <begin position="326"/>
        <end position="484"/>
    </location>
</feature>
<dbReference type="OrthoDB" id="9814402at2"/>
<dbReference type="PROSITE" id="PS50044">
    <property type="entry name" value="SIGMA54_3"/>
    <property type="match status" value="1"/>
</dbReference>
<keyword evidence="7 10" id="KW-0731">Sigma factor</keyword>
<feature type="domain" description="RNA polymerase sigma factor 54 core-binding" evidence="13">
    <location>
        <begin position="119"/>
        <end position="313"/>
    </location>
</feature>
<dbReference type="EMBL" id="CP035704">
    <property type="protein sequence ID" value="QBB69646.1"/>
    <property type="molecule type" value="Genomic_DNA"/>
</dbReference>
<feature type="region of interest" description="Disordered" evidence="11">
    <location>
        <begin position="42"/>
        <end position="128"/>
    </location>
</feature>
<sequence>MKPALHLRLNQQLALTPQLQQAIRLLQLSSIELETELREALESNPLLEMGDEVTESEAAAEPDPAESYAPAATTVDTRSEPVQENASDYDSATTYDSDPDFGLEHTTYGNATSEDGDSMESQDEDTEDLRDHLLWQLNLTPFSPRDRAIGATIIESINDDGYLTESAEALQESLAALYRVDLDEIESVRHRIQQFDPLSVGSRNLSECLRVQLDAFDPDTAGHTLAHSLVSQHLEALAKNDREKLCRQLRASTDELDVAIALIRSLDPKPGSRFSTQSTEYATPDAYVMKSQGGWTVNLSAHLQPKLGINQHYASLIARAQRDDANYLRGHLQEARWLIKSLQTRADTVLKVANAIVRAQCSFLEYGPEAMRPLVLKDIAEEIGMHESTISRVTTRKYLHTPRGTFEFKYFFSSHVGTADGGTASATAIHAMIRKLVDEESSSKPLSDQALTAELNKRGINVARRTVAKYREAMHIPSSNDRSRLS</sequence>
<evidence type="ECO:0000256" key="7">
    <source>
        <dbReference type="ARBA" id="ARBA00023082"/>
    </source>
</evidence>
<dbReference type="Pfam" id="PF04963">
    <property type="entry name" value="Sigma54_CBD"/>
    <property type="match status" value="1"/>
</dbReference>
<dbReference type="AlphaFoldDB" id="A0A411HGI9"/>
<feature type="compositionally biased region" description="Acidic residues" evidence="11">
    <location>
        <begin position="114"/>
        <end position="128"/>
    </location>
</feature>
<name>A0A411HGI9_9GAMM</name>
<feature type="compositionally biased region" description="Low complexity" evidence="11">
    <location>
        <begin position="86"/>
        <end position="96"/>
    </location>
</feature>
<feature type="compositionally biased region" description="Polar residues" evidence="11">
    <location>
        <begin position="74"/>
        <end position="85"/>
    </location>
</feature>
<reference evidence="14 15" key="1">
    <citation type="submission" date="2019-01" db="EMBL/GenBank/DDBJ databases">
        <title>Pseudolysobacter antarctica gen. nov., sp. nov., isolated from Fildes Peninsula, Antarctica.</title>
        <authorList>
            <person name="Wei Z."/>
            <person name="Peng F."/>
        </authorList>
    </citation>
    <scope>NUCLEOTIDE SEQUENCE [LARGE SCALE GENOMIC DNA]</scope>
    <source>
        <strain evidence="14 15">AQ6-296</strain>
    </source>
</reference>
<evidence type="ECO:0000256" key="11">
    <source>
        <dbReference type="SAM" id="MobiDB-lite"/>
    </source>
</evidence>
<dbReference type="Pfam" id="PF00309">
    <property type="entry name" value="Sigma54_AID"/>
    <property type="match status" value="1"/>
</dbReference>
<evidence type="ECO:0000259" key="13">
    <source>
        <dbReference type="Pfam" id="PF04963"/>
    </source>
</evidence>
<dbReference type="InterPro" id="IPR000394">
    <property type="entry name" value="RNA_pol_sigma_54"/>
</dbReference>
<keyword evidence="15" id="KW-1185">Reference proteome</keyword>
<keyword evidence="9 10" id="KW-0804">Transcription</keyword>
<evidence type="ECO:0000256" key="8">
    <source>
        <dbReference type="ARBA" id="ARBA00023125"/>
    </source>
</evidence>
<dbReference type="GO" id="GO:0003677">
    <property type="term" value="F:DNA binding"/>
    <property type="evidence" value="ECO:0007669"/>
    <property type="project" value="UniProtKB-KW"/>
</dbReference>
<evidence type="ECO:0000313" key="15">
    <source>
        <dbReference type="Proteomes" id="UP000291562"/>
    </source>
</evidence>
<dbReference type="PANTHER" id="PTHR32248">
    <property type="entry name" value="RNA POLYMERASE SIGMA-54 FACTOR"/>
    <property type="match status" value="1"/>
</dbReference>
<dbReference type="Gene3D" id="1.10.10.1330">
    <property type="entry name" value="RNA polymerase sigma-54 factor, core-binding domain"/>
    <property type="match status" value="1"/>
</dbReference>
<dbReference type="NCBIfam" id="TIGR02395">
    <property type="entry name" value="rpoN_sigma"/>
    <property type="match status" value="1"/>
</dbReference>
<keyword evidence="5 10" id="KW-0548">Nucleotidyltransferase</keyword>
<evidence type="ECO:0000256" key="5">
    <source>
        <dbReference type="ARBA" id="ARBA00022695"/>
    </source>
</evidence>
<dbReference type="GO" id="GO:0001216">
    <property type="term" value="F:DNA-binding transcription activator activity"/>
    <property type="evidence" value="ECO:0007669"/>
    <property type="project" value="InterPro"/>
</dbReference>
<keyword evidence="8 10" id="KW-0238">DNA-binding</keyword>
<dbReference type="PANTHER" id="PTHR32248:SF4">
    <property type="entry name" value="RNA POLYMERASE SIGMA-54 FACTOR"/>
    <property type="match status" value="1"/>
</dbReference>
<comment type="function">
    <text evidence="10">Sigma factors are initiation factors that promote the attachment of RNA polymerase to specific initiation sites and are then released.</text>
</comment>
<dbReference type="InterPro" id="IPR007634">
    <property type="entry name" value="RNA_pol_sigma_54_DNA-bd"/>
</dbReference>
<dbReference type="Pfam" id="PF04552">
    <property type="entry name" value="Sigma54_DBD"/>
    <property type="match status" value="1"/>
</dbReference>
<dbReference type="GO" id="GO:0000428">
    <property type="term" value="C:DNA-directed RNA polymerase complex"/>
    <property type="evidence" value="ECO:0007669"/>
    <property type="project" value="UniProtKB-KW"/>
</dbReference>
<evidence type="ECO:0000259" key="12">
    <source>
        <dbReference type="Pfam" id="PF04552"/>
    </source>
</evidence>
<dbReference type="RefSeq" id="WP_129831904.1">
    <property type="nucleotide sequence ID" value="NZ_CP035704.1"/>
</dbReference>
<dbReference type="InterPro" id="IPR007046">
    <property type="entry name" value="RNA_pol_sigma_54_core-bd"/>
</dbReference>
<dbReference type="GO" id="GO:0016987">
    <property type="term" value="F:sigma factor activity"/>
    <property type="evidence" value="ECO:0007669"/>
    <property type="project" value="UniProtKB-KW"/>
</dbReference>
<evidence type="ECO:0000256" key="2">
    <source>
        <dbReference type="ARBA" id="ARBA00019942"/>
    </source>
</evidence>
<dbReference type="NCBIfam" id="NF009118">
    <property type="entry name" value="PRK12469.1"/>
    <property type="match status" value="1"/>
</dbReference>
<evidence type="ECO:0000256" key="1">
    <source>
        <dbReference type="ARBA" id="ARBA00008798"/>
    </source>
</evidence>
<dbReference type="GO" id="GO:0006352">
    <property type="term" value="P:DNA-templated transcription initiation"/>
    <property type="evidence" value="ECO:0007669"/>
    <property type="project" value="InterPro"/>
</dbReference>
<evidence type="ECO:0000256" key="10">
    <source>
        <dbReference type="PIRNR" id="PIRNR000774"/>
    </source>
</evidence>
<proteinExistence type="inferred from homology"/>
<dbReference type="PIRSF" id="PIRSF000774">
    <property type="entry name" value="RpoN"/>
    <property type="match status" value="1"/>
</dbReference>
<evidence type="ECO:0000256" key="4">
    <source>
        <dbReference type="ARBA" id="ARBA00022679"/>
    </source>
</evidence>
<accession>A0A411HGI9</accession>
<feature type="compositionally biased region" description="Acidic residues" evidence="11">
    <location>
        <begin position="49"/>
        <end position="64"/>
    </location>
</feature>
<dbReference type="InterPro" id="IPR038709">
    <property type="entry name" value="RpoN_core-bd_sf"/>
</dbReference>
<organism evidence="14 15">
    <name type="scientific">Pseudolysobacter antarcticus</name>
    <dbReference type="NCBI Taxonomy" id="2511995"/>
    <lineage>
        <taxon>Bacteria</taxon>
        <taxon>Pseudomonadati</taxon>
        <taxon>Pseudomonadota</taxon>
        <taxon>Gammaproteobacteria</taxon>
        <taxon>Lysobacterales</taxon>
        <taxon>Rhodanobacteraceae</taxon>
        <taxon>Pseudolysobacter</taxon>
    </lineage>
</organism>
<dbReference type="Proteomes" id="UP000291562">
    <property type="component" value="Chromosome"/>
</dbReference>
<dbReference type="PROSITE" id="PS00717">
    <property type="entry name" value="SIGMA54_1"/>
    <property type="match status" value="1"/>
</dbReference>